<keyword evidence="3" id="KW-1133">Transmembrane helix</keyword>
<dbReference type="GO" id="GO:0012505">
    <property type="term" value="C:endomembrane system"/>
    <property type="evidence" value="ECO:0007669"/>
    <property type="project" value="UniProtKB-SubCell"/>
</dbReference>
<name>A0A1I5ZTU7_HYMAR</name>
<evidence type="ECO:0000313" key="5">
    <source>
        <dbReference type="Proteomes" id="UP000199029"/>
    </source>
</evidence>
<dbReference type="RefSeq" id="WP_092675649.1">
    <property type="nucleotide sequence ID" value="NZ_FOXS01000004.1"/>
</dbReference>
<keyword evidence="3" id="KW-0812">Transmembrane</keyword>
<dbReference type="STRING" id="1227077.SAMN04515668_3202"/>
<dbReference type="GO" id="GO:0005886">
    <property type="term" value="C:plasma membrane"/>
    <property type="evidence" value="ECO:0007669"/>
    <property type="project" value="TreeGrafter"/>
</dbReference>
<feature type="coiled-coil region" evidence="2">
    <location>
        <begin position="228"/>
        <end position="279"/>
    </location>
</feature>
<dbReference type="PANTHER" id="PTHR13806:SF31">
    <property type="entry name" value="FLOTILLIN-LIKE PROTEIN 1-RELATED"/>
    <property type="match status" value="1"/>
</dbReference>
<feature type="transmembrane region" description="Helical" evidence="3">
    <location>
        <begin position="6"/>
        <end position="25"/>
    </location>
</feature>
<reference evidence="5" key="1">
    <citation type="submission" date="2016-10" db="EMBL/GenBank/DDBJ databases">
        <authorList>
            <person name="Varghese N."/>
            <person name="Submissions S."/>
        </authorList>
    </citation>
    <scope>NUCLEOTIDE SEQUENCE [LARGE SCALE GENOMIC DNA]</scope>
    <source>
        <strain evidence="5">OR362-8,ATCC BAA-1266,JCM 13504</strain>
    </source>
</reference>
<evidence type="ECO:0000256" key="2">
    <source>
        <dbReference type="SAM" id="Coils"/>
    </source>
</evidence>
<sequence>MLVSLSWAVLIIVGLFLLGFLAVIAKMYKKAVQGEALLRTGMGDAKVSFSGIIVVPILHKLEVMDIKLKAIVIARSGAEGLVCKDNMRADVKVNFFVRVNKTHEDVVNVAQSIGAHRASDPVALESLFDAKFSEALKTVGKHFDFIELYNSREQFKQEILRIIGTDLNGYVLDDCAIDYLEQTPLHSLNQDNILDAEGIKKIIALTSEQKIQANQLQRDQQKTIKKQDVEAQETILQLEKQLAETQEKQYREIANIKAREASETEKVRQEERLKGEKARIAADEEIKISEQNRDRQILVAERSKQRTDAVETERVEQARSLEINERERIVALAQIEKEKALEEERKNIQGIIRERITVEKATVIEEEKIKDTRAQAAADREKLVAVTKAHQETEQATIAMVGSADMEKQAAEYRAKQALIDAEAEKASAEFRSSAIRVLAEAEASKASAVGLAEAQVMQAKAIARQKEGESEANVMQLTASAEAQAIQVKATAQAEADEKLGVVAAKVSLEKGLSEASVIEAKAEADQKRGLAEVTVNEQRFAVEAKGIEAKADAMKKLDGVGKDHEEFKLRLDKEKSVELAQINIQKDIASAQAGVISEALKSAKIDIVGGETMFFDQIIGSITKGKMIDRAVHNSEVLGTVKDAFFSLDGNGGGDFKTNLRRFVDQFGLSSEDMKNLSVSALLLQMMNKAGDDATRSTITQLASTATALGIGDKQVKMLNLN</sequence>
<comment type="subcellular location">
    <subcellularLocation>
        <location evidence="1">Endomembrane system</location>
    </subcellularLocation>
</comment>
<protein>
    <submittedName>
        <fullName evidence="4">Uncharacterized membrane protein YqiK, contains Band7/PHB/SPFH domain</fullName>
    </submittedName>
</protein>
<dbReference type="Proteomes" id="UP000199029">
    <property type="component" value="Unassembled WGS sequence"/>
</dbReference>
<dbReference type="PANTHER" id="PTHR13806">
    <property type="entry name" value="FLOTILLIN-RELATED"/>
    <property type="match status" value="1"/>
</dbReference>
<proteinExistence type="predicted"/>
<dbReference type="EMBL" id="FOXS01000004">
    <property type="protein sequence ID" value="SFQ59783.1"/>
    <property type="molecule type" value="Genomic_DNA"/>
</dbReference>
<accession>A0A1I5ZTU7</accession>
<keyword evidence="5" id="KW-1185">Reference proteome</keyword>
<dbReference type="InterPro" id="IPR027705">
    <property type="entry name" value="Flotillin_fam"/>
</dbReference>
<evidence type="ECO:0000256" key="3">
    <source>
        <dbReference type="SAM" id="Phobius"/>
    </source>
</evidence>
<dbReference type="SUPFAM" id="SSF117892">
    <property type="entry name" value="Band 7/SPFH domain"/>
    <property type="match status" value="1"/>
</dbReference>
<gene>
    <name evidence="4" type="ORF">SAMN04515668_3202</name>
</gene>
<evidence type="ECO:0000313" key="4">
    <source>
        <dbReference type="EMBL" id="SFQ59783.1"/>
    </source>
</evidence>
<dbReference type="AlphaFoldDB" id="A0A1I5ZTU7"/>
<dbReference type="InterPro" id="IPR036013">
    <property type="entry name" value="Band_7/SPFH_dom_sf"/>
</dbReference>
<evidence type="ECO:0000256" key="1">
    <source>
        <dbReference type="ARBA" id="ARBA00004308"/>
    </source>
</evidence>
<organism evidence="4 5">
    <name type="scientific">Hymenobacter arizonensis</name>
    <name type="common">Siccationidurans arizonensis</name>
    <dbReference type="NCBI Taxonomy" id="1227077"/>
    <lineage>
        <taxon>Bacteria</taxon>
        <taxon>Pseudomonadati</taxon>
        <taxon>Bacteroidota</taxon>
        <taxon>Cytophagia</taxon>
        <taxon>Cytophagales</taxon>
        <taxon>Hymenobacteraceae</taxon>
        <taxon>Hymenobacter</taxon>
    </lineage>
</organism>
<dbReference type="OrthoDB" id="9815577at2"/>
<dbReference type="Gene3D" id="3.30.479.30">
    <property type="entry name" value="Band 7 domain"/>
    <property type="match status" value="1"/>
</dbReference>
<keyword evidence="3" id="KW-0472">Membrane</keyword>
<keyword evidence="2" id="KW-0175">Coiled coil</keyword>